<name>A0A2V1GRB5_9GAMM</name>
<comment type="caution">
    <text evidence="1">The sequence shown here is derived from an EMBL/GenBank/DDBJ whole genome shotgun (WGS) entry which is preliminary data.</text>
</comment>
<accession>A0A2V1GRB5</accession>
<reference evidence="1 2" key="1">
    <citation type="submission" date="2018-04" db="EMBL/GenBank/DDBJ databases">
        <title>Thalassorhabdus spongiae gen. nov., sp. nov., isolated from a marine sponge in South-West Iceland.</title>
        <authorList>
            <person name="Knobloch S."/>
            <person name="Daussin A."/>
            <person name="Johannsson R."/>
            <person name="Marteinsson V.T."/>
        </authorList>
    </citation>
    <scope>NUCLEOTIDE SEQUENCE [LARGE SCALE GENOMIC DNA]</scope>
    <source>
        <strain evidence="1 2">Hp12</strain>
    </source>
</reference>
<organism evidence="1 2">
    <name type="scientific">Pelagibaculum spongiae</name>
    <dbReference type="NCBI Taxonomy" id="2080658"/>
    <lineage>
        <taxon>Bacteria</taxon>
        <taxon>Pseudomonadati</taxon>
        <taxon>Pseudomonadota</taxon>
        <taxon>Gammaproteobacteria</taxon>
        <taxon>Oceanospirillales</taxon>
        <taxon>Pelagibaculum</taxon>
    </lineage>
</organism>
<dbReference type="Proteomes" id="UP000244906">
    <property type="component" value="Unassembled WGS sequence"/>
</dbReference>
<evidence type="ECO:0000313" key="1">
    <source>
        <dbReference type="EMBL" id="PVZ66772.1"/>
    </source>
</evidence>
<sequence>MKMSINIKVLGSCQLSFKTWGYLEKDELAVSVTGRLVHERSSVALDSEDLAISFCKALEGHRKKDADKEFEAVTATCKISDRAQQN</sequence>
<evidence type="ECO:0000313" key="2">
    <source>
        <dbReference type="Proteomes" id="UP000244906"/>
    </source>
</evidence>
<protein>
    <submittedName>
        <fullName evidence="1">Uncharacterized protein</fullName>
    </submittedName>
</protein>
<dbReference type="RefSeq" id="WP_116688136.1">
    <property type="nucleotide sequence ID" value="NZ_CAWNYD010000007.1"/>
</dbReference>
<dbReference type="EMBL" id="QDDL01000007">
    <property type="protein sequence ID" value="PVZ66772.1"/>
    <property type="molecule type" value="Genomic_DNA"/>
</dbReference>
<dbReference type="AlphaFoldDB" id="A0A2V1GRB5"/>
<gene>
    <name evidence="1" type="ORF">DC094_16035</name>
</gene>
<keyword evidence="2" id="KW-1185">Reference proteome</keyword>
<proteinExistence type="predicted"/>